<comment type="catalytic activity">
    <reaction evidence="8">
        <text>Mo-molybdopterin + GTP + H(+) = Mo-molybdopterin guanine dinucleotide + diphosphate</text>
        <dbReference type="Rhea" id="RHEA:34243"/>
        <dbReference type="ChEBI" id="CHEBI:15378"/>
        <dbReference type="ChEBI" id="CHEBI:33019"/>
        <dbReference type="ChEBI" id="CHEBI:37565"/>
        <dbReference type="ChEBI" id="CHEBI:71302"/>
        <dbReference type="ChEBI" id="CHEBI:71310"/>
        <dbReference type="EC" id="2.7.7.77"/>
    </reaction>
</comment>
<dbReference type="HAMAP" id="MF_00316">
    <property type="entry name" value="MobA"/>
    <property type="match status" value="1"/>
</dbReference>
<feature type="domain" description="MobA-like NTP transferase" evidence="9">
    <location>
        <begin position="5"/>
        <end position="101"/>
    </location>
</feature>
<dbReference type="CDD" id="cd02503">
    <property type="entry name" value="MobA"/>
    <property type="match status" value="1"/>
</dbReference>
<organism evidence="10 11">
    <name type="scientific">Sphingomonas qomolangmaensis</name>
    <dbReference type="NCBI Taxonomy" id="2918765"/>
    <lineage>
        <taxon>Bacteria</taxon>
        <taxon>Pseudomonadati</taxon>
        <taxon>Pseudomonadota</taxon>
        <taxon>Alphaproteobacteria</taxon>
        <taxon>Sphingomonadales</taxon>
        <taxon>Sphingomonadaceae</taxon>
        <taxon>Sphingomonas</taxon>
    </lineage>
</organism>
<feature type="binding site" evidence="8">
    <location>
        <position position="89"/>
    </location>
    <ligand>
        <name>GTP</name>
        <dbReference type="ChEBI" id="CHEBI:37565"/>
    </ligand>
</feature>
<evidence type="ECO:0000259" key="9">
    <source>
        <dbReference type="Pfam" id="PF12804"/>
    </source>
</evidence>
<proteinExistence type="inferred from homology"/>
<feature type="binding site" evidence="8">
    <location>
        <position position="20"/>
    </location>
    <ligand>
        <name>GTP</name>
        <dbReference type="ChEBI" id="CHEBI:37565"/>
    </ligand>
</feature>
<evidence type="ECO:0000256" key="3">
    <source>
        <dbReference type="ARBA" id="ARBA00022723"/>
    </source>
</evidence>
<dbReference type="RefSeq" id="WP_256505425.1">
    <property type="nucleotide sequence ID" value="NZ_CP101740.1"/>
</dbReference>
<keyword evidence="5 8" id="KW-0460">Magnesium</keyword>
<dbReference type="Gene3D" id="3.90.550.10">
    <property type="entry name" value="Spore Coat Polysaccharide Biosynthesis Protein SpsA, Chain A"/>
    <property type="match status" value="1"/>
</dbReference>
<evidence type="ECO:0000256" key="5">
    <source>
        <dbReference type="ARBA" id="ARBA00022842"/>
    </source>
</evidence>
<feature type="binding site" evidence="8">
    <location>
        <begin position="8"/>
        <end position="10"/>
    </location>
    <ligand>
        <name>GTP</name>
        <dbReference type="ChEBI" id="CHEBI:37565"/>
    </ligand>
</feature>
<evidence type="ECO:0000256" key="1">
    <source>
        <dbReference type="ARBA" id="ARBA00022490"/>
    </source>
</evidence>
<gene>
    <name evidence="8" type="primary">mobA</name>
    <name evidence="10" type="ORF">NMP03_10920</name>
</gene>
<keyword evidence="6 8" id="KW-0342">GTP-binding</keyword>
<feature type="binding site" evidence="8">
    <location>
        <position position="89"/>
    </location>
    <ligand>
        <name>Mg(2+)</name>
        <dbReference type="ChEBI" id="CHEBI:18420"/>
    </ligand>
</feature>
<accession>A0ABY5L7C6</accession>
<evidence type="ECO:0000313" key="10">
    <source>
        <dbReference type="EMBL" id="UUL81709.1"/>
    </source>
</evidence>
<comment type="similarity">
    <text evidence="8">Belongs to the MobA family.</text>
</comment>
<dbReference type="InterPro" id="IPR025877">
    <property type="entry name" value="MobA-like_NTP_Trfase"/>
</dbReference>
<dbReference type="PANTHER" id="PTHR19136">
    <property type="entry name" value="MOLYBDENUM COFACTOR GUANYLYLTRANSFERASE"/>
    <property type="match status" value="1"/>
</dbReference>
<keyword evidence="7 8" id="KW-0501">Molybdenum cofactor biosynthesis</keyword>
<comment type="domain">
    <text evidence="8">The N-terminal domain determines nucleotide recognition and specific binding, while the C-terminal domain determines the specific binding to the target protein.</text>
</comment>
<dbReference type="InterPro" id="IPR029044">
    <property type="entry name" value="Nucleotide-diphossugar_trans"/>
</dbReference>
<dbReference type="EMBL" id="CP101740">
    <property type="protein sequence ID" value="UUL81709.1"/>
    <property type="molecule type" value="Genomic_DNA"/>
</dbReference>
<dbReference type="Pfam" id="PF12804">
    <property type="entry name" value="NTP_transf_3"/>
    <property type="match status" value="1"/>
</dbReference>
<protein>
    <recommendedName>
        <fullName evidence="8">Molybdenum cofactor guanylyltransferase</fullName>
        <shortName evidence="8">MoCo guanylyltransferase</shortName>
        <ecNumber evidence="8">2.7.7.77</ecNumber>
    </recommendedName>
    <alternativeName>
        <fullName evidence="8">GTP:molybdopterin guanylyltransferase</fullName>
    </alternativeName>
    <alternativeName>
        <fullName evidence="8">Mo-MPT guanylyltransferase</fullName>
    </alternativeName>
    <alternativeName>
        <fullName evidence="8">Molybdopterin guanylyltransferase</fullName>
    </alternativeName>
    <alternativeName>
        <fullName evidence="8">Molybdopterin-guanine dinucleotide synthase</fullName>
        <shortName evidence="8">MGD synthase</shortName>
    </alternativeName>
</protein>
<keyword evidence="1 8" id="KW-0963">Cytoplasm</keyword>
<keyword evidence="2 8" id="KW-0808">Transferase</keyword>
<evidence type="ECO:0000256" key="2">
    <source>
        <dbReference type="ARBA" id="ARBA00022679"/>
    </source>
</evidence>
<comment type="cofactor">
    <cofactor evidence="8">
        <name>Mg(2+)</name>
        <dbReference type="ChEBI" id="CHEBI:18420"/>
    </cofactor>
</comment>
<reference evidence="10" key="1">
    <citation type="submission" date="2022-07" db="EMBL/GenBank/DDBJ databases">
        <title>Sphingomonas sp. nov., a novel bacterium isolated from the north slope of the Mount Everest.</title>
        <authorList>
            <person name="Cui X."/>
            <person name="Liu Y."/>
        </authorList>
    </citation>
    <scope>NUCLEOTIDE SEQUENCE</scope>
    <source>
        <strain evidence="10">S5-59</strain>
    </source>
</reference>
<dbReference type="EC" id="2.7.7.77" evidence="8"/>
<sequence length="179" mass="18608">MRLLGAVLAGGLSRRFGSDKAEALLDGERLIDRVVAALTPQVDAVILCGRAPGLPDRPVGGLGPLAGLNAALHHARAHGFDAVLSVPCDAPYLPHDLRAILGDGPAFIADQPVIGIWPAALADRLDVHLRGDDRSLRRWGRATGASARNAPPIANINTPADLSALGLADQSQPAPDEQL</sequence>
<dbReference type="InterPro" id="IPR013482">
    <property type="entry name" value="Molybde_CF_guanTrfase"/>
</dbReference>
<evidence type="ECO:0000256" key="6">
    <source>
        <dbReference type="ARBA" id="ARBA00023134"/>
    </source>
</evidence>
<dbReference type="Proteomes" id="UP001058533">
    <property type="component" value="Chromosome"/>
</dbReference>
<keyword evidence="4 8" id="KW-0547">Nucleotide-binding</keyword>
<comment type="subcellular location">
    <subcellularLocation>
        <location evidence="8">Cytoplasm</location>
    </subcellularLocation>
</comment>
<dbReference type="GO" id="GO:0016779">
    <property type="term" value="F:nucleotidyltransferase activity"/>
    <property type="evidence" value="ECO:0007669"/>
    <property type="project" value="UniProtKB-KW"/>
</dbReference>
<comment type="function">
    <text evidence="8">Transfers a GMP moiety from GTP to Mo-molybdopterin (Mo-MPT) cofactor (Moco or molybdenum cofactor) to form Mo-molybdopterin guanine dinucleotide (Mo-MGD) cofactor.</text>
</comment>
<name>A0ABY5L7C6_9SPHN</name>
<evidence type="ECO:0000256" key="4">
    <source>
        <dbReference type="ARBA" id="ARBA00022741"/>
    </source>
</evidence>
<evidence type="ECO:0000256" key="7">
    <source>
        <dbReference type="ARBA" id="ARBA00023150"/>
    </source>
</evidence>
<keyword evidence="11" id="KW-1185">Reference proteome</keyword>
<keyword evidence="3 8" id="KW-0479">Metal-binding</keyword>
<comment type="subunit">
    <text evidence="8">Monomer.</text>
</comment>
<dbReference type="PANTHER" id="PTHR19136:SF81">
    <property type="entry name" value="MOLYBDENUM COFACTOR GUANYLYLTRANSFERASE"/>
    <property type="match status" value="1"/>
</dbReference>
<dbReference type="SUPFAM" id="SSF53448">
    <property type="entry name" value="Nucleotide-diphospho-sugar transferases"/>
    <property type="match status" value="1"/>
</dbReference>
<keyword evidence="10" id="KW-0548">Nucleotidyltransferase</keyword>
<comment type="caution">
    <text evidence="8">Lacks conserved residue(s) required for the propagation of feature annotation.</text>
</comment>
<evidence type="ECO:0000313" key="11">
    <source>
        <dbReference type="Proteomes" id="UP001058533"/>
    </source>
</evidence>
<evidence type="ECO:0000256" key="8">
    <source>
        <dbReference type="HAMAP-Rule" id="MF_00316"/>
    </source>
</evidence>